<sequence>MESKGFLDNFTVLASGSESSISQAVDKILETLKKSEGLIETKLGNITPDLKYTIDRLLKGLTGGKSAKIGFSIALTTIFRFYPLKLQNITDYFNSIDHSGISPFQISVGLILLALALERAQKTLPKNLIDKIVEIYKTKTALRESAAVALIKIEDQKPLVKKLATANDAAGLMLHYSMQSDESIMNQASRHKEIIVKGSFKTLPRLHQIWKLIITASIRLNKESAIWDLFIENDLSIDDKKKPKRTLLSFLIFQEYLTNNSTVSKILTRNFYNVWQENLFCKKLRDYSLASHLKTDFLAYLLQSPYKKLYLQKCLDLSHEVKALDMLKTYSETLLNSCEFDIKEWFLEELSNFTKNKKGNFAVNIYWHIGKNTPELRNKCIEKLVRISKEKTAVSESANMKILNLANDFGTFDIVFELFTGENATTVRKRIKRLGKYQIKSSEDKEGKRKPGDLSLITQKQLESLIQVTKMLGVEALLYENEQDFIDFSMTLIKLYKGKTRDLDEILELLVSLLAKPVGYMRSNVAKVFKEFVNEISAEFLTKLCDIIESGNFSIDMQNGGEVKEDDQENGVSMLFPSQGSDSRNQEKIIKDNFLIRASEIMEIIVRKSENIDYKLQVYASLVKALRLASKTKEKYHLVTRFSSILYKIHTKKLNFSSSYEEKTESLILLILKTLKSNKSLANVLCKNLISLLKNINIDKSEKILQDLVKKVFEKHNSCLPIENLSEILVSIPYNKNIMNQIITYLSTGRNQMTQIQASDVLKIICKSWKFTEPKIVKKIIRLCRKIEKSEIKIKSKNSIVKNALCGITCICKNKDNIYDSISEDIEKLKNLQGNKPSLHGIYKDLNSMCKKAQVSE</sequence>
<dbReference type="AlphaFoldDB" id="A0A1R2C7U9"/>
<dbReference type="OrthoDB" id="326209at2759"/>
<dbReference type="GO" id="GO:0005730">
    <property type="term" value="C:nucleolus"/>
    <property type="evidence" value="ECO:0007669"/>
    <property type="project" value="InterPro"/>
</dbReference>
<evidence type="ECO:0000313" key="5">
    <source>
        <dbReference type="Proteomes" id="UP000187209"/>
    </source>
</evidence>
<organism evidence="4 5">
    <name type="scientific">Stentor coeruleus</name>
    <dbReference type="NCBI Taxonomy" id="5963"/>
    <lineage>
        <taxon>Eukaryota</taxon>
        <taxon>Sar</taxon>
        <taxon>Alveolata</taxon>
        <taxon>Ciliophora</taxon>
        <taxon>Postciliodesmatophora</taxon>
        <taxon>Heterotrichea</taxon>
        <taxon>Heterotrichida</taxon>
        <taxon>Stentoridae</taxon>
        <taxon>Stentor</taxon>
    </lineage>
</organism>
<protein>
    <submittedName>
        <fullName evidence="4">Uncharacterized protein</fullName>
    </submittedName>
</protein>
<dbReference type="PANTHER" id="PTHR13213">
    <property type="entry name" value="MYB-BINDING PROTEIN 1A FAMILY MEMBER"/>
    <property type="match status" value="1"/>
</dbReference>
<evidence type="ECO:0000313" key="4">
    <source>
        <dbReference type="EMBL" id="OMJ85076.1"/>
    </source>
</evidence>
<dbReference type="InterPro" id="IPR016024">
    <property type="entry name" value="ARM-type_fold"/>
</dbReference>
<accession>A0A1R2C7U9</accession>
<comment type="subcellular location">
    <subcellularLocation>
        <location evidence="1">Nucleus</location>
    </subcellularLocation>
</comment>
<dbReference type="Proteomes" id="UP000187209">
    <property type="component" value="Unassembled WGS sequence"/>
</dbReference>
<dbReference type="SUPFAM" id="SSF48371">
    <property type="entry name" value="ARM repeat"/>
    <property type="match status" value="1"/>
</dbReference>
<name>A0A1R2C7U9_9CILI</name>
<evidence type="ECO:0000256" key="1">
    <source>
        <dbReference type="ARBA" id="ARBA00004123"/>
    </source>
</evidence>
<dbReference type="GO" id="GO:0003677">
    <property type="term" value="F:DNA binding"/>
    <property type="evidence" value="ECO:0007669"/>
    <property type="project" value="InterPro"/>
</dbReference>
<gene>
    <name evidence="4" type="ORF">SteCoe_13661</name>
</gene>
<keyword evidence="3" id="KW-0539">Nucleus</keyword>
<dbReference type="InterPro" id="IPR007015">
    <property type="entry name" value="DNA_pol_V/MYBBP1A"/>
</dbReference>
<comment type="similarity">
    <text evidence="2">Belongs to the MYBBP1A family.</text>
</comment>
<dbReference type="PANTHER" id="PTHR13213:SF2">
    <property type="entry name" value="MYB-BINDING PROTEIN 1A"/>
    <property type="match status" value="1"/>
</dbReference>
<reference evidence="4 5" key="1">
    <citation type="submission" date="2016-11" db="EMBL/GenBank/DDBJ databases">
        <title>The macronuclear genome of Stentor coeruleus: a giant cell with tiny introns.</title>
        <authorList>
            <person name="Slabodnick M."/>
            <person name="Ruby J.G."/>
            <person name="Reiff S.B."/>
            <person name="Swart E.C."/>
            <person name="Gosai S."/>
            <person name="Prabakaran S."/>
            <person name="Witkowska E."/>
            <person name="Larue G.E."/>
            <person name="Fisher S."/>
            <person name="Freeman R.M."/>
            <person name="Gunawardena J."/>
            <person name="Chu W."/>
            <person name="Stover N.A."/>
            <person name="Gregory B.D."/>
            <person name="Nowacki M."/>
            <person name="Derisi J."/>
            <person name="Roy S.W."/>
            <person name="Marshall W.F."/>
            <person name="Sood P."/>
        </authorList>
    </citation>
    <scope>NUCLEOTIDE SEQUENCE [LARGE SCALE GENOMIC DNA]</scope>
    <source>
        <strain evidence="4">WM001</strain>
    </source>
</reference>
<proteinExistence type="inferred from homology"/>
<evidence type="ECO:0000256" key="2">
    <source>
        <dbReference type="ARBA" id="ARBA00006809"/>
    </source>
</evidence>
<evidence type="ECO:0000256" key="3">
    <source>
        <dbReference type="ARBA" id="ARBA00023242"/>
    </source>
</evidence>
<keyword evidence="5" id="KW-1185">Reference proteome</keyword>
<comment type="caution">
    <text evidence="4">The sequence shown here is derived from an EMBL/GenBank/DDBJ whole genome shotgun (WGS) entry which is preliminary data.</text>
</comment>
<dbReference type="GO" id="GO:0006355">
    <property type="term" value="P:regulation of DNA-templated transcription"/>
    <property type="evidence" value="ECO:0007669"/>
    <property type="project" value="InterPro"/>
</dbReference>
<dbReference type="EMBL" id="MPUH01000248">
    <property type="protein sequence ID" value="OMJ85076.1"/>
    <property type="molecule type" value="Genomic_DNA"/>
</dbReference>